<organism evidence="6">
    <name type="scientific">Timema bartmani</name>
    <dbReference type="NCBI Taxonomy" id="61472"/>
    <lineage>
        <taxon>Eukaryota</taxon>
        <taxon>Metazoa</taxon>
        <taxon>Ecdysozoa</taxon>
        <taxon>Arthropoda</taxon>
        <taxon>Hexapoda</taxon>
        <taxon>Insecta</taxon>
        <taxon>Pterygota</taxon>
        <taxon>Neoptera</taxon>
        <taxon>Polyneoptera</taxon>
        <taxon>Phasmatodea</taxon>
        <taxon>Timematodea</taxon>
        <taxon>Timematoidea</taxon>
        <taxon>Timematidae</taxon>
        <taxon>Timema</taxon>
    </lineage>
</organism>
<feature type="coiled-coil region" evidence="4">
    <location>
        <begin position="632"/>
        <end position="697"/>
    </location>
</feature>
<dbReference type="PANTHER" id="PTHR18921">
    <property type="entry name" value="MYOSIN HEAVY CHAIN - RELATED"/>
    <property type="match status" value="1"/>
</dbReference>
<name>A0A7R9F870_9NEOP</name>
<feature type="coiled-coil region" evidence="4">
    <location>
        <begin position="1379"/>
        <end position="1423"/>
    </location>
</feature>
<feature type="region of interest" description="Disordered" evidence="5">
    <location>
        <begin position="1198"/>
        <end position="1222"/>
    </location>
</feature>
<dbReference type="GO" id="GO:0007030">
    <property type="term" value="P:Golgi organization"/>
    <property type="evidence" value="ECO:0007669"/>
    <property type="project" value="TreeGrafter"/>
</dbReference>
<feature type="coiled-coil region" evidence="4">
    <location>
        <begin position="46"/>
        <end position="122"/>
    </location>
</feature>
<dbReference type="Gene3D" id="1.10.287.1490">
    <property type="match status" value="1"/>
</dbReference>
<dbReference type="GO" id="GO:0031267">
    <property type="term" value="F:small GTPase binding"/>
    <property type="evidence" value="ECO:0007669"/>
    <property type="project" value="TreeGrafter"/>
</dbReference>
<feature type="coiled-coil region" evidence="4">
    <location>
        <begin position="1632"/>
        <end position="1659"/>
    </location>
</feature>
<feature type="coiled-coil region" evidence="4">
    <location>
        <begin position="500"/>
        <end position="600"/>
    </location>
</feature>
<evidence type="ECO:0000256" key="2">
    <source>
        <dbReference type="ARBA" id="ARBA00023034"/>
    </source>
</evidence>
<dbReference type="GO" id="GO:0006888">
    <property type="term" value="P:endoplasmic reticulum to Golgi vesicle-mediated transport"/>
    <property type="evidence" value="ECO:0007669"/>
    <property type="project" value="TreeGrafter"/>
</dbReference>
<gene>
    <name evidence="6" type="ORF">TBIB3V08_LOCUS9972</name>
</gene>
<dbReference type="EMBL" id="OD569101">
    <property type="protein sequence ID" value="CAD7447663.1"/>
    <property type="molecule type" value="Genomic_DNA"/>
</dbReference>
<feature type="coiled-coil region" evidence="4">
    <location>
        <begin position="725"/>
        <end position="783"/>
    </location>
</feature>
<reference evidence="6" key="1">
    <citation type="submission" date="2020-11" db="EMBL/GenBank/DDBJ databases">
        <authorList>
            <person name="Tran Van P."/>
        </authorList>
    </citation>
    <scope>NUCLEOTIDE SEQUENCE</scope>
</reference>
<evidence type="ECO:0000256" key="1">
    <source>
        <dbReference type="ARBA" id="ARBA00004555"/>
    </source>
</evidence>
<comment type="subcellular location">
    <subcellularLocation>
        <location evidence="1">Golgi apparatus</location>
    </subcellularLocation>
</comment>
<dbReference type="GO" id="GO:0005794">
    <property type="term" value="C:Golgi apparatus"/>
    <property type="evidence" value="ECO:0007669"/>
    <property type="project" value="UniProtKB-SubCell"/>
</dbReference>
<evidence type="ECO:0000313" key="6">
    <source>
        <dbReference type="EMBL" id="CAD7447663.1"/>
    </source>
</evidence>
<dbReference type="PANTHER" id="PTHR18921:SF2">
    <property type="entry name" value="THYROID RECEPTOR-INTERACTING PROTEIN 11"/>
    <property type="match status" value="1"/>
</dbReference>
<evidence type="ECO:0000256" key="5">
    <source>
        <dbReference type="SAM" id="MobiDB-lite"/>
    </source>
</evidence>
<accession>A0A7R9F870</accession>
<feature type="compositionally biased region" description="Basic and acidic residues" evidence="5">
    <location>
        <begin position="1203"/>
        <end position="1222"/>
    </location>
</feature>
<keyword evidence="3 4" id="KW-0175">Coiled coil</keyword>
<feature type="coiled-coil region" evidence="4">
    <location>
        <begin position="1500"/>
        <end position="1606"/>
    </location>
</feature>
<dbReference type="SUPFAM" id="SSF90257">
    <property type="entry name" value="Myosin rod fragments"/>
    <property type="match status" value="1"/>
</dbReference>
<feature type="coiled-coil region" evidence="4">
    <location>
        <begin position="833"/>
        <end position="867"/>
    </location>
</feature>
<feature type="coiled-coil region" evidence="4">
    <location>
        <begin position="296"/>
        <end position="433"/>
    </location>
</feature>
<feature type="coiled-coil region" evidence="4">
    <location>
        <begin position="903"/>
        <end position="937"/>
    </location>
</feature>
<feature type="coiled-coil region" evidence="4">
    <location>
        <begin position="965"/>
        <end position="1068"/>
    </location>
</feature>
<evidence type="ECO:0000256" key="4">
    <source>
        <dbReference type="SAM" id="Coils"/>
    </source>
</evidence>
<keyword evidence="2" id="KW-0333">Golgi apparatus</keyword>
<protein>
    <submittedName>
        <fullName evidence="6">Uncharacterized protein</fullName>
    </submittedName>
</protein>
<proteinExistence type="predicted"/>
<sequence length="1789" mass="203659">MLISRPDVYDASNLLYLVVTAVSLDSSSESLQEKLWQKDSLLAQLQAQSDKDKEEWRLQLDQLTEQLRQAADYQEQWKDAEQRVARLEGELSRAQQQLMDQITTSQSNAVELREEVEQKRHQLSQGADTKTNLLRSRQDMVNWIAQMGEKVRIIEMRRRIFQMGEKVRIIQMGEKVWVIEMGEKGLIFQMGERSKEAESNLIRLQHGTKQLTEEVLDIINNLGDPEQQEMIHEVNVKVGELGMQDELSYRSPVKAELSSQVSPAQSQVEQYGRVMERHEVVQSDWSQEKLGYERTLSELRQLLAEREESLNVLTAQKGLLDVMKQSSGTEELVSTQLRMKQLDATVAQITGERAQLKDEQSVLSSELEALSSVVQDLESQLGDSRRQNVALVTSLEELDQQHQEAIDQLLGAKASLQKDYDSLQEELSVAKQHQPTNKKQVADVCVEASEDIDGERLEVELFERVSKLLTFEIPPEFEQDKRAAGGKRGTALVSALVKMAAECKWQRATLERKVAELMKELRECVAERAALQGNVETLVEELMVAKADSACTNEGLAPIPENSEEVDALEQKVAALEEEINTLRETRLNLEAELGKARDEGNGLAQRLQAAEESLGNTAHLQAEAADLRACLEASELQLASERAKLESSEQQLWEAREAVATLEAQTEDLEAKATLLEDLKLQLEEAINAKVSVENELIDAICKSKTFELALNGYEQTSAAGGQIEQLLKEKSKLQGEIEEMNSLLQLRNEMQQEVDLLLQKKNDIQTELNSIQTQKDELLLEYTNSQLMIVNAKEKLQETLILNSTVTEQTKQLESRLSHSAEQQEARDSQLAVARQREAELEAVCQDLQANINVEKQRTQALESTLTNQQLELEENSLGLKILKSEKALLEQQLDKVSCPEQNIELRLKDLSSSLAEKERQLSDCKEALMRKERDLDDALSSKSVLDAEYQTLLNEIGNAKDHDRAQQEIQKWKEMAEAGERQLDEALQARTELEIECRRLFSIETKVHAQEHLEKEVSRLTVALESTEQQLGDALEEKADLEGKLNSLSSRLRESEEETRKWKDETSLARQNVENNRNRTLELQSQCERLALVETNLSQTRDEAIKWRNMYHEVNLELDDNKSTLGEMRVECKRLQSLEMQLRGEHALQQEISQWKETVDVIRGQLEEMFRSKLLLEDELDRRKTGYYEMSGRAISNKSGAEKSDIGKEEQASRHESAEKHLKEQVDELMNQVKHSDGIVDFDILEEILRKITAEKITLESLLRRQEKELERLNDLEKLRKNTDDLKDPELTEMAKETIANLSTLIKEKDLELDALSQKCDTLLDLQRSCEREREQLARLQAEKDELVRTVHVKHQESVQYHAEIQRLTSLLSQELRKSEENLQQHKGLVQQFEDKQKMLLNTQNELIVVKQRLHKLEELAKLGETFQGNNTVPLQAPGVDGTLSSHETTQNNVTPAPFSAAPEPSSQVWGLEKRVRDLESDLASKDEVTLSKSELVVRCQEQLQLREQECDTLRAQVDGERNELSQLSNALVQEQTKNIYMQKEEQREKESALLKELQRLRLHLVGVEEAYTQEALRAEEQLKELQGRLSLAEERIKNSSTVYTSASIRANQQVETLQGQARLIAQHRDDIQQKLSAAEDQVHKHSAALRNLQAVLEQFQKGRGEKHLGKITPSSPDRDLNLDLPVFGSVAQHKTRAMANYATEADKERELMSATDNLKQQLQASHNKQYELYSEITSLKGQLSEAKEGLSAAARLGEQLDKKTETITALKQEGNASKDVLLLSY</sequence>
<evidence type="ECO:0000256" key="3">
    <source>
        <dbReference type="ARBA" id="ARBA00023054"/>
    </source>
</evidence>
<dbReference type="Gene3D" id="1.20.5.4090">
    <property type="match status" value="1"/>
</dbReference>